<feature type="region of interest" description="Disordered" evidence="1">
    <location>
        <begin position="1"/>
        <end position="31"/>
    </location>
</feature>
<evidence type="ECO:0000256" key="1">
    <source>
        <dbReference type="SAM" id="MobiDB-lite"/>
    </source>
</evidence>
<proteinExistence type="predicted"/>
<evidence type="ECO:0000313" key="2">
    <source>
        <dbReference type="EMBL" id="KAF2461624.1"/>
    </source>
</evidence>
<protein>
    <submittedName>
        <fullName evidence="2">Uncharacterized protein</fullName>
    </submittedName>
</protein>
<evidence type="ECO:0000313" key="3">
    <source>
        <dbReference type="Proteomes" id="UP000799766"/>
    </source>
</evidence>
<reference evidence="2" key="1">
    <citation type="journal article" date="2020" name="Stud. Mycol.">
        <title>101 Dothideomycetes genomes: a test case for predicting lifestyles and emergence of pathogens.</title>
        <authorList>
            <person name="Haridas S."/>
            <person name="Albert R."/>
            <person name="Binder M."/>
            <person name="Bloem J."/>
            <person name="Labutti K."/>
            <person name="Salamov A."/>
            <person name="Andreopoulos B."/>
            <person name="Baker S."/>
            <person name="Barry K."/>
            <person name="Bills G."/>
            <person name="Bluhm B."/>
            <person name="Cannon C."/>
            <person name="Castanera R."/>
            <person name="Culley D."/>
            <person name="Daum C."/>
            <person name="Ezra D."/>
            <person name="Gonzalez J."/>
            <person name="Henrissat B."/>
            <person name="Kuo A."/>
            <person name="Liang C."/>
            <person name="Lipzen A."/>
            <person name="Lutzoni F."/>
            <person name="Magnuson J."/>
            <person name="Mondo S."/>
            <person name="Nolan M."/>
            <person name="Ohm R."/>
            <person name="Pangilinan J."/>
            <person name="Park H.-J."/>
            <person name="Ramirez L."/>
            <person name="Alfaro M."/>
            <person name="Sun H."/>
            <person name="Tritt A."/>
            <person name="Yoshinaga Y."/>
            <person name="Zwiers L.-H."/>
            <person name="Turgeon B."/>
            <person name="Goodwin S."/>
            <person name="Spatafora J."/>
            <person name="Crous P."/>
            <person name="Grigoriev I."/>
        </authorList>
    </citation>
    <scope>NUCLEOTIDE SEQUENCE</scope>
    <source>
        <strain evidence="2">ATCC 16933</strain>
    </source>
</reference>
<organism evidence="2 3">
    <name type="scientific">Lineolata rhizophorae</name>
    <dbReference type="NCBI Taxonomy" id="578093"/>
    <lineage>
        <taxon>Eukaryota</taxon>
        <taxon>Fungi</taxon>
        <taxon>Dikarya</taxon>
        <taxon>Ascomycota</taxon>
        <taxon>Pezizomycotina</taxon>
        <taxon>Dothideomycetes</taxon>
        <taxon>Dothideomycetes incertae sedis</taxon>
        <taxon>Lineolatales</taxon>
        <taxon>Lineolataceae</taxon>
        <taxon>Lineolata</taxon>
    </lineage>
</organism>
<accession>A0A6A6PCE1</accession>
<sequence>MCAPCARQPGKQAGRRGQPNGRTQADAKSYTQSRRRLAARRAFLQPKIQESVQAAAVFLRSSASFTGLARCKQSILTIYICRPRAGAEPPVDCSCAGPWPLAGRHWPGVQDRPRLPPISTSPSVPVDRPANPRAGVGNTAMSFCIPSLPFPIHASPPPSSGPFACYVRLLVASRCPPAPVTPAGDLAVSPMRS</sequence>
<dbReference type="EMBL" id="MU001671">
    <property type="protein sequence ID" value="KAF2461624.1"/>
    <property type="molecule type" value="Genomic_DNA"/>
</dbReference>
<gene>
    <name evidence="2" type="ORF">BDY21DRAFT_91095</name>
</gene>
<dbReference type="AlphaFoldDB" id="A0A6A6PCE1"/>
<name>A0A6A6PCE1_9PEZI</name>
<dbReference type="Proteomes" id="UP000799766">
    <property type="component" value="Unassembled WGS sequence"/>
</dbReference>
<keyword evidence="3" id="KW-1185">Reference proteome</keyword>